<accession>A0ABS5QEB3</accession>
<name>A0ABS5QEB3_9PROT</name>
<dbReference type="EMBL" id="JAHCDA010000002">
    <property type="protein sequence ID" value="MBS7812041.1"/>
    <property type="molecule type" value="Genomic_DNA"/>
</dbReference>
<sequence length="208" mass="22691">MTMSWRKGAAALPLLAMLAACDTPRQLGPVSAEAGQQAPNYLLGPGDTLTVFVYRSPELSAADLPIRPDGRISLPLIPDIQAAGRTPTDLARDIEGKLRQYVREPNVTIMVRTFIGPADQQIRVIGEASQPMGLPYREGMTVMDVMIGARGLTRYAAGNRAEIIRRDVSTGQREVIRVRLNDLLRGGDISQDLAMRPGDTLVIPQGWF</sequence>
<dbReference type="InterPro" id="IPR017477">
    <property type="entry name" value="PEP-CTERM_polysacc_export"/>
</dbReference>
<protein>
    <submittedName>
        <fullName evidence="4">Polysaccharide export protein</fullName>
    </submittedName>
</protein>
<evidence type="ECO:0000256" key="1">
    <source>
        <dbReference type="ARBA" id="ARBA00022729"/>
    </source>
</evidence>
<dbReference type="PROSITE" id="PS51257">
    <property type="entry name" value="PROKAR_LIPOPROTEIN"/>
    <property type="match status" value="1"/>
</dbReference>
<evidence type="ECO:0000259" key="3">
    <source>
        <dbReference type="Pfam" id="PF02563"/>
    </source>
</evidence>
<proteinExistence type="predicted"/>
<reference evidence="4 5" key="1">
    <citation type="submission" date="2021-05" db="EMBL/GenBank/DDBJ databases">
        <title>Roseococcus sp. XZZS9, whole genome shotgun sequencing project.</title>
        <authorList>
            <person name="Zhao G."/>
            <person name="Shen L."/>
        </authorList>
    </citation>
    <scope>NUCLEOTIDE SEQUENCE [LARGE SCALE GENOMIC DNA]</scope>
    <source>
        <strain evidence="4 5">XZZS9</strain>
    </source>
</reference>
<dbReference type="Gene3D" id="3.30.1950.10">
    <property type="entry name" value="wza like domain"/>
    <property type="match status" value="1"/>
</dbReference>
<dbReference type="InterPro" id="IPR049712">
    <property type="entry name" value="Poly_export"/>
</dbReference>
<feature type="domain" description="Polysaccharide export protein N-terminal" evidence="3">
    <location>
        <begin position="36"/>
        <end position="111"/>
    </location>
</feature>
<feature type="signal peptide" evidence="2">
    <location>
        <begin position="1"/>
        <end position="22"/>
    </location>
</feature>
<feature type="chain" id="PRO_5045049598" evidence="2">
    <location>
        <begin position="23"/>
        <end position="208"/>
    </location>
</feature>
<dbReference type="PANTHER" id="PTHR33619:SF3">
    <property type="entry name" value="POLYSACCHARIDE EXPORT PROTEIN GFCE-RELATED"/>
    <property type="match status" value="1"/>
</dbReference>
<keyword evidence="5" id="KW-1185">Reference proteome</keyword>
<dbReference type="PANTHER" id="PTHR33619">
    <property type="entry name" value="POLYSACCHARIDE EXPORT PROTEIN GFCE-RELATED"/>
    <property type="match status" value="1"/>
</dbReference>
<gene>
    <name evidence="4" type="ORF">KHU32_13905</name>
</gene>
<comment type="caution">
    <text evidence="4">The sequence shown here is derived from an EMBL/GenBank/DDBJ whole genome shotgun (WGS) entry which is preliminary data.</text>
</comment>
<dbReference type="Proteomes" id="UP000766336">
    <property type="component" value="Unassembled WGS sequence"/>
</dbReference>
<evidence type="ECO:0000313" key="5">
    <source>
        <dbReference type="Proteomes" id="UP000766336"/>
    </source>
</evidence>
<dbReference type="Gene3D" id="3.10.560.10">
    <property type="entry name" value="Outer membrane lipoprotein wza domain like"/>
    <property type="match status" value="1"/>
</dbReference>
<organism evidence="4 5">
    <name type="scientific">Roseococcus pinisoli</name>
    <dbReference type="NCBI Taxonomy" id="2835040"/>
    <lineage>
        <taxon>Bacteria</taxon>
        <taxon>Pseudomonadati</taxon>
        <taxon>Pseudomonadota</taxon>
        <taxon>Alphaproteobacteria</taxon>
        <taxon>Acetobacterales</taxon>
        <taxon>Roseomonadaceae</taxon>
        <taxon>Roseococcus</taxon>
    </lineage>
</organism>
<keyword evidence="1 2" id="KW-0732">Signal</keyword>
<evidence type="ECO:0000256" key="2">
    <source>
        <dbReference type="SAM" id="SignalP"/>
    </source>
</evidence>
<dbReference type="Pfam" id="PF02563">
    <property type="entry name" value="Poly_export"/>
    <property type="match status" value="1"/>
</dbReference>
<evidence type="ECO:0000313" key="4">
    <source>
        <dbReference type="EMBL" id="MBS7812041.1"/>
    </source>
</evidence>
<dbReference type="InterPro" id="IPR003715">
    <property type="entry name" value="Poly_export_N"/>
</dbReference>
<dbReference type="NCBIfam" id="TIGR03027">
    <property type="entry name" value="pepcterm_export"/>
    <property type="match status" value="1"/>
</dbReference>